<dbReference type="InterPro" id="IPR007226">
    <property type="entry name" value="SRS_dom"/>
</dbReference>
<proteinExistence type="predicted"/>
<dbReference type="RefSeq" id="XP_067917716.1">
    <property type="nucleotide sequence ID" value="XM_068070308.1"/>
</dbReference>
<dbReference type="Proteomes" id="UP000221165">
    <property type="component" value="Unassembled WGS sequence"/>
</dbReference>
<dbReference type="InterPro" id="IPR036755">
    <property type="entry name" value="SRS_dom_sf"/>
</dbReference>
<keyword evidence="1" id="KW-1133">Transmembrane helix</keyword>
<feature type="domain" description="SRS" evidence="2">
    <location>
        <begin position="71"/>
        <end position="214"/>
    </location>
</feature>
<evidence type="ECO:0000313" key="4">
    <source>
        <dbReference type="Proteomes" id="UP000221165"/>
    </source>
</evidence>
<dbReference type="GO" id="GO:0016020">
    <property type="term" value="C:membrane"/>
    <property type="evidence" value="ECO:0007669"/>
    <property type="project" value="InterPro"/>
</dbReference>
<evidence type="ECO:0000313" key="3">
    <source>
        <dbReference type="EMBL" id="PHJ15984.1"/>
    </source>
</evidence>
<dbReference type="Gene3D" id="2.60.40.1320">
    <property type="entry name" value="SRS domain"/>
    <property type="match status" value="2"/>
</dbReference>
<dbReference type="VEuPathDB" id="ToxoDB:CSUI_010203"/>
<dbReference type="EMBL" id="MIGC01006889">
    <property type="protein sequence ID" value="PHJ15984.1"/>
    <property type="molecule type" value="Genomic_DNA"/>
</dbReference>
<keyword evidence="1" id="KW-0472">Membrane</keyword>
<protein>
    <submittedName>
        <fullName evidence="3">Srs domain-containing protein</fullName>
    </submittedName>
</protein>
<dbReference type="Pfam" id="PF04092">
    <property type="entry name" value="SAG"/>
    <property type="match status" value="2"/>
</dbReference>
<keyword evidence="1" id="KW-0812">Transmembrane</keyword>
<comment type="caution">
    <text evidence="3">The sequence shown here is derived from an EMBL/GenBank/DDBJ whole genome shotgun (WGS) entry which is preliminary data.</text>
</comment>
<name>A0A2C6KHW6_9APIC</name>
<accession>A0A2C6KHW6</accession>
<dbReference type="OrthoDB" id="335532at2759"/>
<feature type="transmembrane region" description="Helical" evidence="1">
    <location>
        <begin position="25"/>
        <end position="47"/>
    </location>
</feature>
<dbReference type="GeneID" id="94433519"/>
<evidence type="ECO:0000259" key="2">
    <source>
        <dbReference type="Pfam" id="PF04092"/>
    </source>
</evidence>
<gene>
    <name evidence="3" type="ORF">CSUI_010203</name>
</gene>
<dbReference type="SUPFAM" id="SSF74877">
    <property type="entry name" value="Major surface antigen p30, SAG1"/>
    <property type="match status" value="2"/>
</dbReference>
<organism evidence="3 4">
    <name type="scientific">Cystoisospora suis</name>
    <dbReference type="NCBI Taxonomy" id="483139"/>
    <lineage>
        <taxon>Eukaryota</taxon>
        <taxon>Sar</taxon>
        <taxon>Alveolata</taxon>
        <taxon>Apicomplexa</taxon>
        <taxon>Conoidasida</taxon>
        <taxon>Coccidia</taxon>
        <taxon>Eucoccidiorida</taxon>
        <taxon>Eimeriorina</taxon>
        <taxon>Sarcocystidae</taxon>
        <taxon>Cystoisospora</taxon>
    </lineage>
</organism>
<evidence type="ECO:0000256" key="1">
    <source>
        <dbReference type="SAM" id="Phobius"/>
    </source>
</evidence>
<keyword evidence="4" id="KW-1185">Reference proteome</keyword>
<dbReference type="AlphaFoldDB" id="A0A2C6KHW6"/>
<sequence length="389" mass="41087">MDSRQFSHSHGGLLRWPGRNLAWKLSWNLVLFSCIGVILAPTLGHALRHKGKNSLASATTPLADANGKEHTFTCPGAAEQASGSPTELSGTLSEAVPKLLLECAEGTTVVPTKLTEGLVCPADLPSKDLTKCKDTGAAARDDEKQAVSLSELMGGASSPAVKWEKQSTESTNRKTVYTLSLPAAPLPLVDSSFVTGCQGQPSQPKQQCVATVTVEARKSAANGQTVYCAYGKNSNDPTKRPTVTMTTKDNKMTLVCGNKEKTVVQPKNYTTHYCSDEKVSDTCTTTAGEYKSFITDFQDTWWTKDEATNSVTLTIPPEHFPASAKTIHLGCQYSPPPVAGDNQKAGAGPTACVVDVVISAKDSAGRTVAVLPAVTVGGIALAVSLAVWF</sequence>
<reference evidence="3 4" key="1">
    <citation type="journal article" date="2017" name="Int. J. Parasitol.">
        <title>The genome of the protozoan parasite Cystoisospora suis and a reverse vaccinology approach to identify vaccine candidates.</title>
        <authorList>
            <person name="Palmieri N."/>
            <person name="Shrestha A."/>
            <person name="Ruttkowski B."/>
            <person name="Beck T."/>
            <person name="Vogl C."/>
            <person name="Tomley F."/>
            <person name="Blake D.P."/>
            <person name="Joachim A."/>
        </authorList>
    </citation>
    <scope>NUCLEOTIDE SEQUENCE [LARGE SCALE GENOMIC DNA]</scope>
    <source>
        <strain evidence="3 4">Wien I</strain>
    </source>
</reference>
<dbReference type="InterPro" id="IPR028352">
    <property type="entry name" value="Surface_antig_SAG1"/>
</dbReference>
<dbReference type="PRINTS" id="PR01801">
    <property type="entry name" value="SURFCEANTIGN"/>
</dbReference>
<feature type="domain" description="SRS" evidence="2">
    <location>
        <begin position="224"/>
        <end position="357"/>
    </location>
</feature>